<evidence type="ECO:0000313" key="1">
    <source>
        <dbReference type="EMBL" id="GIJ64108.1"/>
    </source>
</evidence>
<gene>
    <name evidence="1" type="ORF">Vau01_116240</name>
</gene>
<dbReference type="AlphaFoldDB" id="A0A8J4E7E1"/>
<dbReference type="RefSeq" id="WP_204012020.1">
    <property type="nucleotide sequence ID" value="NZ_BOPG01000107.1"/>
</dbReference>
<comment type="caution">
    <text evidence="1">The sequence shown here is derived from an EMBL/GenBank/DDBJ whole genome shotgun (WGS) entry which is preliminary data.</text>
</comment>
<reference evidence="1" key="1">
    <citation type="submission" date="2021-01" db="EMBL/GenBank/DDBJ databases">
        <title>Whole genome shotgun sequence of Virgisporangium aurantiacum NBRC 16421.</title>
        <authorList>
            <person name="Komaki H."/>
            <person name="Tamura T."/>
        </authorList>
    </citation>
    <scope>NUCLEOTIDE SEQUENCE</scope>
    <source>
        <strain evidence="1">NBRC 16421</strain>
    </source>
</reference>
<name>A0A8J4E7E1_9ACTN</name>
<dbReference type="EMBL" id="BOPG01000107">
    <property type="protein sequence ID" value="GIJ64108.1"/>
    <property type="molecule type" value="Genomic_DNA"/>
</dbReference>
<keyword evidence="2" id="KW-1185">Reference proteome</keyword>
<protein>
    <submittedName>
        <fullName evidence="1">Uncharacterized protein</fullName>
    </submittedName>
</protein>
<sequence length="282" mass="30750">MAVIVAVIVAAILVAGTVRPAGADGDEGNAGRLTIRTTVALEARLPVMQVIEIAGFVLEVIGAFRTSGEAVIQEVDSERVTDARGKLRNIGSRTVDMRDPSSTVRYLYLRDARDAASYAHTEIERPATVDQKQIDHLTRISMAAYDLTLAATSSYHRADLDALHESLGHTLDDFLDMLDSATTKLMATTSCRQADVGPSPGVSAEWAVICHSYNAEDAWAERTTTAGERQIKRGFGAEWEPGSMPSNWDDIKKMALRDTVLYDAYQAQINLLATKAKLQRQP</sequence>
<accession>A0A8J4E7E1</accession>
<organism evidence="1 2">
    <name type="scientific">Virgisporangium aurantiacum</name>
    <dbReference type="NCBI Taxonomy" id="175570"/>
    <lineage>
        <taxon>Bacteria</taxon>
        <taxon>Bacillati</taxon>
        <taxon>Actinomycetota</taxon>
        <taxon>Actinomycetes</taxon>
        <taxon>Micromonosporales</taxon>
        <taxon>Micromonosporaceae</taxon>
        <taxon>Virgisporangium</taxon>
    </lineage>
</organism>
<dbReference type="Proteomes" id="UP000612585">
    <property type="component" value="Unassembled WGS sequence"/>
</dbReference>
<proteinExistence type="predicted"/>
<evidence type="ECO:0000313" key="2">
    <source>
        <dbReference type="Proteomes" id="UP000612585"/>
    </source>
</evidence>